<accession>A0AAU9XX70</accession>
<protein>
    <submittedName>
        <fullName evidence="1">Uncharacterized protein</fullName>
    </submittedName>
</protein>
<dbReference type="AlphaFoldDB" id="A0AAU9XX70"/>
<gene>
    <name evidence="1" type="ORF">PMEA_00032479</name>
</gene>
<keyword evidence="2" id="KW-1185">Reference proteome</keyword>
<dbReference type="Proteomes" id="UP001159428">
    <property type="component" value="Unassembled WGS sequence"/>
</dbReference>
<proteinExistence type="predicted"/>
<dbReference type="EMBL" id="CALNXJ010000076">
    <property type="protein sequence ID" value="CAH3160653.1"/>
    <property type="molecule type" value="Genomic_DNA"/>
</dbReference>
<evidence type="ECO:0000313" key="1">
    <source>
        <dbReference type="EMBL" id="CAH3160653.1"/>
    </source>
</evidence>
<evidence type="ECO:0000313" key="2">
    <source>
        <dbReference type="Proteomes" id="UP001159428"/>
    </source>
</evidence>
<name>A0AAU9XX70_9CNID</name>
<reference evidence="1 2" key="1">
    <citation type="submission" date="2022-05" db="EMBL/GenBank/DDBJ databases">
        <authorList>
            <consortium name="Genoscope - CEA"/>
            <person name="William W."/>
        </authorList>
    </citation>
    <scope>NUCLEOTIDE SEQUENCE [LARGE SCALE GENOMIC DNA]</scope>
</reference>
<sequence length="98" mass="11730">MTKRVYEDDNISDEILNSVFDELEEEEQHGGSLFEFEFQKSGFPQHWKNTVHNQRYQSMLHQKRNPTRGDNLGREITDALTRPIRERLPKIRCHYIIA</sequence>
<comment type="caution">
    <text evidence="1">The sequence shown here is derived from an EMBL/GenBank/DDBJ whole genome shotgun (WGS) entry which is preliminary data.</text>
</comment>
<organism evidence="1 2">
    <name type="scientific">Pocillopora meandrina</name>
    <dbReference type="NCBI Taxonomy" id="46732"/>
    <lineage>
        <taxon>Eukaryota</taxon>
        <taxon>Metazoa</taxon>
        <taxon>Cnidaria</taxon>
        <taxon>Anthozoa</taxon>
        <taxon>Hexacorallia</taxon>
        <taxon>Scleractinia</taxon>
        <taxon>Astrocoeniina</taxon>
        <taxon>Pocilloporidae</taxon>
        <taxon>Pocillopora</taxon>
    </lineage>
</organism>